<dbReference type="NCBIfam" id="NF040563">
    <property type="entry name" value="guided_IscB"/>
    <property type="match status" value="1"/>
</dbReference>
<dbReference type="Pfam" id="PF14239">
    <property type="entry name" value="RRXRR"/>
    <property type="match status" value="1"/>
</dbReference>
<dbReference type="STRING" id="1121400.SAMN02746065_12424"/>
<dbReference type="InterPro" id="IPR025938">
    <property type="entry name" value="RRXRR_dom"/>
</dbReference>
<dbReference type="Gene3D" id="1.10.30.50">
    <property type="match status" value="1"/>
</dbReference>
<dbReference type="GO" id="GO:0003676">
    <property type="term" value="F:nucleic acid binding"/>
    <property type="evidence" value="ECO:0007669"/>
    <property type="project" value="InterPro"/>
</dbReference>
<evidence type="ECO:0000313" key="2">
    <source>
        <dbReference type="EMBL" id="SMD04616.1"/>
    </source>
</evidence>
<dbReference type="EMBL" id="FWXY01000024">
    <property type="protein sequence ID" value="SMD04616.1"/>
    <property type="molecule type" value="Genomic_DNA"/>
</dbReference>
<keyword evidence="2" id="KW-0378">Hydrolase</keyword>
<sequence length="394" mass="45054">MPCKPSKAKRLLKEGKAKVINRMPFTIKLIFGSSGYKQPVIVGMDTGSKVIGCAAIANNQVVYQSEIQIRQDVSKKMQVRKNYRRTRRGRKTRYRPARWANRASMKKKGRLAPSIKSKVESHLREKVFVESLLPVTEWIVETASFDIHKINNPNVNGKSYQDGNQKGFYNIKAYILSRDNYKCQSRQKVEHSKKLNVHHIVFRSKGGTNTPDNLITLCENCHKNLHAGKFKLKTGKSRTKHAAELGIVKSQLKNYWDFKETFGYETKYFREQILKLDKTHYLDAVAICGQADVKLLDKIFHKKHIPSGDYQLTKGKRSEKKIPTGKLFGLRKFDLIRTSKAVGFIKGKRSSGYFALMDIFNNTLTASVNVKKDCQRLTARTTTIIQEMAIPPLP</sequence>
<dbReference type="GO" id="GO:0004519">
    <property type="term" value="F:endonuclease activity"/>
    <property type="evidence" value="ECO:0007669"/>
    <property type="project" value="UniProtKB-KW"/>
</dbReference>
<accession>A0A1W2E5L7</accession>
<keyword evidence="2" id="KW-0255">Endonuclease</keyword>
<dbReference type="InterPro" id="IPR047693">
    <property type="entry name" value="RNA-guided_IscB-like"/>
</dbReference>
<organism evidence="2 3">
    <name type="scientific">Desulfocicer vacuolatum DSM 3385</name>
    <dbReference type="NCBI Taxonomy" id="1121400"/>
    <lineage>
        <taxon>Bacteria</taxon>
        <taxon>Pseudomonadati</taxon>
        <taxon>Thermodesulfobacteriota</taxon>
        <taxon>Desulfobacteria</taxon>
        <taxon>Desulfobacterales</taxon>
        <taxon>Desulfobacteraceae</taxon>
        <taxon>Desulfocicer</taxon>
    </lineage>
</organism>
<reference evidence="2 3" key="1">
    <citation type="submission" date="2017-04" db="EMBL/GenBank/DDBJ databases">
        <authorList>
            <person name="Afonso C.L."/>
            <person name="Miller P.J."/>
            <person name="Scott M.A."/>
            <person name="Spackman E."/>
            <person name="Goraichik I."/>
            <person name="Dimitrov K.M."/>
            <person name="Suarez D.L."/>
            <person name="Swayne D.E."/>
        </authorList>
    </citation>
    <scope>NUCLEOTIDE SEQUENCE [LARGE SCALE GENOMIC DNA]</scope>
    <source>
        <strain evidence="2 3">DSM 3385</strain>
    </source>
</reference>
<dbReference type="Pfam" id="PF01844">
    <property type="entry name" value="HNH"/>
    <property type="match status" value="1"/>
</dbReference>
<evidence type="ECO:0000313" key="3">
    <source>
        <dbReference type="Proteomes" id="UP000192418"/>
    </source>
</evidence>
<dbReference type="InterPro" id="IPR002711">
    <property type="entry name" value="HNH"/>
</dbReference>
<gene>
    <name evidence="2" type="ORF">SAMN02746065_12424</name>
</gene>
<dbReference type="Proteomes" id="UP000192418">
    <property type="component" value="Unassembled WGS sequence"/>
</dbReference>
<dbReference type="InterPro" id="IPR003615">
    <property type="entry name" value="HNH_nuc"/>
</dbReference>
<keyword evidence="3" id="KW-1185">Reference proteome</keyword>
<keyword evidence="2" id="KW-0540">Nuclease</keyword>
<dbReference type="SMART" id="SM00507">
    <property type="entry name" value="HNHc"/>
    <property type="match status" value="1"/>
</dbReference>
<evidence type="ECO:0000259" key="1">
    <source>
        <dbReference type="SMART" id="SM00507"/>
    </source>
</evidence>
<dbReference type="AlphaFoldDB" id="A0A1W2E5L7"/>
<name>A0A1W2E5L7_9BACT</name>
<dbReference type="GO" id="GO:0008270">
    <property type="term" value="F:zinc ion binding"/>
    <property type="evidence" value="ECO:0007669"/>
    <property type="project" value="InterPro"/>
</dbReference>
<dbReference type="CDD" id="cd00085">
    <property type="entry name" value="HNHc"/>
    <property type="match status" value="1"/>
</dbReference>
<protein>
    <submittedName>
        <fullName evidence="2">HNH endonuclease</fullName>
    </submittedName>
</protein>
<proteinExistence type="predicted"/>
<feature type="domain" description="HNH nuclease" evidence="1">
    <location>
        <begin position="170"/>
        <end position="223"/>
    </location>
</feature>